<organism evidence="1 2">
    <name type="scientific">Eikenella corrodens</name>
    <dbReference type="NCBI Taxonomy" id="539"/>
    <lineage>
        <taxon>Bacteria</taxon>
        <taxon>Pseudomonadati</taxon>
        <taxon>Pseudomonadota</taxon>
        <taxon>Betaproteobacteria</taxon>
        <taxon>Neisseriales</taxon>
        <taxon>Neisseriaceae</taxon>
        <taxon>Eikenella</taxon>
    </lineage>
</organism>
<accession>A0A1A9RJB4</accession>
<dbReference type="Proteomes" id="UP000077589">
    <property type="component" value="Unassembled WGS sequence"/>
</dbReference>
<evidence type="ECO:0000313" key="2">
    <source>
        <dbReference type="Proteomes" id="UP000077589"/>
    </source>
</evidence>
<proteinExistence type="predicted"/>
<dbReference type="EMBL" id="LXSG01000032">
    <property type="protein sequence ID" value="OAM18829.1"/>
    <property type="molecule type" value="Genomic_DNA"/>
</dbReference>
<dbReference type="OrthoDB" id="8794728at2"/>
<evidence type="ECO:0008006" key="3">
    <source>
        <dbReference type="Google" id="ProtNLM"/>
    </source>
</evidence>
<comment type="caution">
    <text evidence="1">The sequence shown here is derived from an EMBL/GenBank/DDBJ whole genome shotgun (WGS) entry which is preliminary data.</text>
</comment>
<dbReference type="AlphaFoldDB" id="A0A1A9RJB4"/>
<sequence length="161" mass="17246">MSVQHSYFQTLSTDGFDGDIDVCWEQELHVGGNSPRVALWAGSDADLTAATLDAFAAFLARLNEADQAARAAIAAYLVGDGEYISLHAEEIEDAAYPQEPAAFAQAMQLTNIGLWASNPNGGDGEAEPIVMDYNIDPERSDQILAVKIDLGGKIIGIDWES</sequence>
<evidence type="ECO:0000313" key="1">
    <source>
        <dbReference type="EMBL" id="OAM18829.1"/>
    </source>
</evidence>
<protein>
    <recommendedName>
        <fullName evidence="3">DUF2004 domain-containing protein</fullName>
    </recommendedName>
</protein>
<name>A0A1A9RJB4_EIKCO</name>
<gene>
    <name evidence="1" type="ORF">A7P90_06050</name>
</gene>
<reference evidence="2" key="1">
    <citation type="submission" date="2016-05" db="EMBL/GenBank/DDBJ databases">
        <title>Draft genome of Corynebacterium afermentans subsp. afermentans LCDC 88199T.</title>
        <authorList>
            <person name="Bernier A.-M."/>
            <person name="Bernard K."/>
        </authorList>
    </citation>
    <scope>NUCLEOTIDE SEQUENCE [LARGE SCALE GENOMIC DNA]</scope>
    <source>
        <strain evidence="2">NML04-0072</strain>
    </source>
</reference>
<dbReference type="RefSeq" id="WP_064086305.1">
    <property type="nucleotide sequence ID" value="NZ_LXSG01000032.1"/>
</dbReference>